<feature type="region of interest" description="Disordered" evidence="9">
    <location>
        <begin position="210"/>
        <end position="359"/>
    </location>
</feature>
<keyword evidence="3" id="KW-0808">Transferase</keyword>
<dbReference type="PANTHER" id="PTHR22937:SF136">
    <property type="entry name" value="RING-TYPE E3 UBIQUITIN TRANSFERASE"/>
    <property type="match status" value="1"/>
</dbReference>
<dbReference type="SUPFAM" id="SSF57850">
    <property type="entry name" value="RING/U-box"/>
    <property type="match status" value="1"/>
</dbReference>
<dbReference type="InterPro" id="IPR013083">
    <property type="entry name" value="Znf_RING/FYVE/PHD"/>
</dbReference>
<name>A0AAV3NW33_LITER</name>
<dbReference type="EMBL" id="BAABME010000486">
    <property type="protein sequence ID" value="GAA0143183.1"/>
    <property type="molecule type" value="Genomic_DNA"/>
</dbReference>
<dbReference type="GO" id="GO:0008270">
    <property type="term" value="F:zinc ion binding"/>
    <property type="evidence" value="ECO:0007669"/>
    <property type="project" value="UniProtKB-KW"/>
</dbReference>
<dbReference type="Gene3D" id="3.30.40.10">
    <property type="entry name" value="Zinc/RING finger domain, C3HC4 (zinc finger)"/>
    <property type="match status" value="1"/>
</dbReference>
<feature type="compositionally biased region" description="Polar residues" evidence="9">
    <location>
        <begin position="249"/>
        <end position="298"/>
    </location>
</feature>
<evidence type="ECO:0000259" key="10">
    <source>
        <dbReference type="PROSITE" id="PS50089"/>
    </source>
</evidence>
<evidence type="ECO:0000256" key="2">
    <source>
        <dbReference type="ARBA" id="ARBA00012483"/>
    </source>
</evidence>
<feature type="compositionally biased region" description="Low complexity" evidence="9">
    <location>
        <begin position="181"/>
        <end position="193"/>
    </location>
</feature>
<dbReference type="InterPro" id="IPR001841">
    <property type="entry name" value="Znf_RING"/>
</dbReference>
<dbReference type="Pfam" id="PF13639">
    <property type="entry name" value="zf-RING_2"/>
    <property type="match status" value="1"/>
</dbReference>
<sequence length="546" mass="59019">MELNDLFCRTGYMDNKRAVSRPIVPKKGPGIPEKSAEEDEDAQFCKRIGCNGRLNHAKGIQVGCSEKTKPLTPPSGSSSRKEIVKISLTVGADVANRKRALPQRRSHSHQKTDNDGLDGATKKLGISPSSLQTRSEIRSGNKEIGCGKTKLSGVGSSSVSSNIRPWRKAPAISGNGKQNASPGTSMSSSSKATSSVTSCGLVNVRCSKISDVIPSSPPTESMVHRRGEIRQRDPDGESSSSGRGKKLTGHSSYKGPSTQPKSGISISDVRSSRKWTSGITIGPASVTNGRSRQINNKVAHSDRGKRNNASVCYSTSTISGSRRRQTPNNSEGNASYQCSPEGSSSHSSSMSTSVGSDVLGSIPSTSTGVGITHFRNRDAYLQYNIDDIVEVLMDLERIDQSGEMTYERLLALETNLFLSSLNVLDQHSGMRMDIDNMSYEELLALEEKMGNVSTALSEDAITKCLQRSIYQPQSSEEAGLDFGHQNDIKCSICQEEYVVGDEIGNLGCEHSYHVQCIEQWLRVKSWCPVCKGSAARTDSSSQMHHT</sequence>
<reference evidence="11 12" key="1">
    <citation type="submission" date="2024-01" db="EMBL/GenBank/DDBJ databases">
        <title>The complete chloroplast genome sequence of Lithospermum erythrorhizon: insights into the phylogenetic relationship among Boraginaceae species and the maternal lineages of purple gromwells.</title>
        <authorList>
            <person name="Okada T."/>
            <person name="Watanabe K."/>
        </authorList>
    </citation>
    <scope>NUCLEOTIDE SEQUENCE [LARGE SCALE GENOMIC DNA]</scope>
</reference>
<feature type="compositionally biased region" description="Polar residues" evidence="9">
    <location>
        <begin position="307"/>
        <end position="338"/>
    </location>
</feature>
<evidence type="ECO:0000256" key="5">
    <source>
        <dbReference type="ARBA" id="ARBA00022771"/>
    </source>
</evidence>
<keyword evidence="6" id="KW-0833">Ubl conjugation pathway</keyword>
<accession>A0AAV3NW33</accession>
<evidence type="ECO:0000313" key="11">
    <source>
        <dbReference type="EMBL" id="GAA0143183.1"/>
    </source>
</evidence>
<keyword evidence="4" id="KW-0479">Metal-binding</keyword>
<proteinExistence type="predicted"/>
<dbReference type="EC" id="2.3.2.27" evidence="2"/>
<dbReference type="Proteomes" id="UP001454036">
    <property type="component" value="Unassembled WGS sequence"/>
</dbReference>
<dbReference type="InterPro" id="IPR045191">
    <property type="entry name" value="MBR1/2-like"/>
</dbReference>
<evidence type="ECO:0000256" key="8">
    <source>
        <dbReference type="PROSITE-ProRule" id="PRU00175"/>
    </source>
</evidence>
<feature type="compositionally biased region" description="Low complexity" evidence="9">
    <location>
        <begin position="339"/>
        <end position="356"/>
    </location>
</feature>
<evidence type="ECO:0000256" key="7">
    <source>
        <dbReference type="ARBA" id="ARBA00022833"/>
    </source>
</evidence>
<organism evidence="11 12">
    <name type="scientific">Lithospermum erythrorhizon</name>
    <name type="common">Purple gromwell</name>
    <name type="synonym">Lithospermum officinale var. erythrorhizon</name>
    <dbReference type="NCBI Taxonomy" id="34254"/>
    <lineage>
        <taxon>Eukaryota</taxon>
        <taxon>Viridiplantae</taxon>
        <taxon>Streptophyta</taxon>
        <taxon>Embryophyta</taxon>
        <taxon>Tracheophyta</taxon>
        <taxon>Spermatophyta</taxon>
        <taxon>Magnoliopsida</taxon>
        <taxon>eudicotyledons</taxon>
        <taxon>Gunneridae</taxon>
        <taxon>Pentapetalae</taxon>
        <taxon>asterids</taxon>
        <taxon>lamiids</taxon>
        <taxon>Boraginales</taxon>
        <taxon>Boraginaceae</taxon>
        <taxon>Boraginoideae</taxon>
        <taxon>Lithospermeae</taxon>
        <taxon>Lithospermum</taxon>
    </lineage>
</organism>
<evidence type="ECO:0000256" key="6">
    <source>
        <dbReference type="ARBA" id="ARBA00022786"/>
    </source>
</evidence>
<dbReference type="AlphaFoldDB" id="A0AAV3NW33"/>
<protein>
    <recommendedName>
        <fullName evidence="2">RING-type E3 ubiquitin transferase</fullName>
        <ecNumber evidence="2">2.3.2.27</ecNumber>
    </recommendedName>
</protein>
<dbReference type="PROSITE" id="PS50089">
    <property type="entry name" value="ZF_RING_2"/>
    <property type="match status" value="1"/>
</dbReference>
<comment type="catalytic activity">
    <reaction evidence="1">
        <text>S-ubiquitinyl-[E2 ubiquitin-conjugating enzyme]-L-cysteine + [acceptor protein]-L-lysine = [E2 ubiquitin-conjugating enzyme]-L-cysteine + N(6)-ubiquitinyl-[acceptor protein]-L-lysine.</text>
        <dbReference type="EC" id="2.3.2.27"/>
    </reaction>
</comment>
<keyword evidence="5 8" id="KW-0863">Zinc-finger</keyword>
<evidence type="ECO:0000256" key="1">
    <source>
        <dbReference type="ARBA" id="ARBA00000900"/>
    </source>
</evidence>
<evidence type="ECO:0000256" key="3">
    <source>
        <dbReference type="ARBA" id="ARBA00022679"/>
    </source>
</evidence>
<feature type="compositionally biased region" description="Basic and acidic residues" evidence="9">
    <location>
        <begin position="222"/>
        <end position="235"/>
    </location>
</feature>
<dbReference type="FunFam" id="3.30.40.10:FF:000504">
    <property type="entry name" value="E3 ubiquitin-protein ligase arkadia"/>
    <property type="match status" value="1"/>
</dbReference>
<feature type="compositionally biased region" description="Basic residues" evidence="9">
    <location>
        <begin position="97"/>
        <end position="109"/>
    </location>
</feature>
<dbReference type="SMART" id="SM00184">
    <property type="entry name" value="RING"/>
    <property type="match status" value="1"/>
</dbReference>
<evidence type="ECO:0000256" key="9">
    <source>
        <dbReference type="SAM" id="MobiDB-lite"/>
    </source>
</evidence>
<evidence type="ECO:0000256" key="4">
    <source>
        <dbReference type="ARBA" id="ARBA00022723"/>
    </source>
</evidence>
<dbReference type="GO" id="GO:0016874">
    <property type="term" value="F:ligase activity"/>
    <property type="evidence" value="ECO:0007669"/>
    <property type="project" value="UniProtKB-KW"/>
</dbReference>
<feature type="domain" description="RING-type" evidence="10">
    <location>
        <begin position="490"/>
        <end position="531"/>
    </location>
</feature>
<dbReference type="PANTHER" id="PTHR22937">
    <property type="entry name" value="E3 UBIQUITIN-PROTEIN LIGASE RNF165"/>
    <property type="match status" value="1"/>
</dbReference>
<keyword evidence="12" id="KW-1185">Reference proteome</keyword>
<keyword evidence="7" id="KW-0862">Zinc</keyword>
<keyword evidence="11" id="KW-0436">Ligase</keyword>
<dbReference type="GO" id="GO:0061630">
    <property type="term" value="F:ubiquitin protein ligase activity"/>
    <property type="evidence" value="ECO:0007669"/>
    <property type="project" value="UniProtKB-EC"/>
</dbReference>
<feature type="compositionally biased region" description="Low complexity" evidence="9">
    <location>
        <begin position="152"/>
        <end position="161"/>
    </location>
</feature>
<comment type="caution">
    <text evidence="11">The sequence shown here is derived from an EMBL/GenBank/DDBJ whole genome shotgun (WGS) entry which is preliminary data.</text>
</comment>
<evidence type="ECO:0000313" key="12">
    <source>
        <dbReference type="Proteomes" id="UP001454036"/>
    </source>
</evidence>
<feature type="region of interest" description="Disordered" evidence="9">
    <location>
        <begin position="95"/>
        <end position="193"/>
    </location>
</feature>
<gene>
    <name evidence="11" type="ORF">LIER_03926</name>
</gene>